<evidence type="ECO:0000313" key="2">
    <source>
        <dbReference type="Proteomes" id="UP000636800"/>
    </source>
</evidence>
<sequence>MRKWAWVLFDVVCRCEISEEEAEQIQEEVSYCYQKGAVLDQWLRSYNVKMPLANSANQQFLRDRFATYMVSALGEIEIATKILKDDPDMLPHAQYSLA</sequence>
<dbReference type="OrthoDB" id="26525at2759"/>
<dbReference type="AlphaFoldDB" id="A0A835QBP1"/>
<evidence type="ECO:0000313" key="1">
    <source>
        <dbReference type="EMBL" id="KAG0466679.1"/>
    </source>
</evidence>
<protein>
    <submittedName>
        <fullName evidence="1">Uncharacterized protein</fullName>
    </submittedName>
</protein>
<comment type="caution">
    <text evidence="1">The sequence shown here is derived from an EMBL/GenBank/DDBJ whole genome shotgun (WGS) entry which is preliminary data.</text>
</comment>
<proteinExistence type="predicted"/>
<gene>
    <name evidence="1" type="ORF">HPP92_018259</name>
</gene>
<name>A0A835QBP1_VANPL</name>
<accession>A0A835QBP1</accession>
<dbReference type="EMBL" id="JADCNL010000009">
    <property type="protein sequence ID" value="KAG0466679.1"/>
    <property type="molecule type" value="Genomic_DNA"/>
</dbReference>
<organism evidence="1 2">
    <name type="scientific">Vanilla planifolia</name>
    <name type="common">Vanilla</name>
    <dbReference type="NCBI Taxonomy" id="51239"/>
    <lineage>
        <taxon>Eukaryota</taxon>
        <taxon>Viridiplantae</taxon>
        <taxon>Streptophyta</taxon>
        <taxon>Embryophyta</taxon>
        <taxon>Tracheophyta</taxon>
        <taxon>Spermatophyta</taxon>
        <taxon>Magnoliopsida</taxon>
        <taxon>Liliopsida</taxon>
        <taxon>Asparagales</taxon>
        <taxon>Orchidaceae</taxon>
        <taxon>Vanilloideae</taxon>
        <taxon>Vanilleae</taxon>
        <taxon>Vanilla</taxon>
    </lineage>
</organism>
<keyword evidence="2" id="KW-1185">Reference proteome</keyword>
<reference evidence="1 2" key="1">
    <citation type="journal article" date="2020" name="Nat. Food">
        <title>A phased Vanilla planifolia genome enables genetic improvement of flavour and production.</title>
        <authorList>
            <person name="Hasing T."/>
            <person name="Tang H."/>
            <person name="Brym M."/>
            <person name="Khazi F."/>
            <person name="Huang T."/>
            <person name="Chambers A.H."/>
        </authorList>
    </citation>
    <scope>NUCLEOTIDE SEQUENCE [LARGE SCALE GENOMIC DNA]</scope>
    <source>
        <tissue evidence="1">Leaf</tissue>
    </source>
</reference>
<dbReference type="Proteomes" id="UP000636800">
    <property type="component" value="Unassembled WGS sequence"/>
</dbReference>